<feature type="compositionally biased region" description="Basic and acidic residues" evidence="9">
    <location>
        <begin position="233"/>
        <end position="242"/>
    </location>
</feature>
<dbReference type="Proteomes" id="UP000092154">
    <property type="component" value="Unassembled WGS sequence"/>
</dbReference>
<dbReference type="PROSITE" id="PS50929">
    <property type="entry name" value="ABC_TM1F"/>
    <property type="match status" value="1"/>
</dbReference>
<evidence type="ECO:0000256" key="6">
    <source>
        <dbReference type="ARBA" id="ARBA00022840"/>
    </source>
</evidence>
<dbReference type="GO" id="GO:0016020">
    <property type="term" value="C:membrane"/>
    <property type="evidence" value="ECO:0007669"/>
    <property type="project" value="InterPro"/>
</dbReference>
<keyword evidence="4 10" id="KW-0812">Transmembrane</keyword>
<feature type="transmembrane region" description="Helical" evidence="10">
    <location>
        <begin position="57"/>
        <end position="76"/>
    </location>
</feature>
<keyword evidence="13" id="KW-1185">Reference proteome</keyword>
<evidence type="ECO:0000256" key="2">
    <source>
        <dbReference type="ARBA" id="ARBA00009726"/>
    </source>
</evidence>
<dbReference type="STRING" id="1314800.A0A1B7MDP3"/>
<dbReference type="Gene3D" id="1.20.1560.10">
    <property type="entry name" value="ABC transporter type 1, transmembrane domain"/>
    <property type="match status" value="1"/>
</dbReference>
<dbReference type="AlphaFoldDB" id="A0A1B7MDP3"/>
<dbReference type="OrthoDB" id="2693097at2759"/>
<dbReference type="GO" id="GO:0005524">
    <property type="term" value="F:ATP binding"/>
    <property type="evidence" value="ECO:0007669"/>
    <property type="project" value="UniProtKB-KW"/>
</dbReference>
<evidence type="ECO:0000256" key="1">
    <source>
        <dbReference type="ARBA" id="ARBA00004141"/>
    </source>
</evidence>
<dbReference type="InterPro" id="IPR050173">
    <property type="entry name" value="ABC_transporter_C-like"/>
</dbReference>
<dbReference type="GO" id="GO:0140359">
    <property type="term" value="F:ABC-type transporter activity"/>
    <property type="evidence" value="ECO:0007669"/>
    <property type="project" value="InterPro"/>
</dbReference>
<dbReference type="PANTHER" id="PTHR24223:SF456">
    <property type="entry name" value="MULTIDRUG RESISTANCE-ASSOCIATED PROTEIN LETHAL(2)03659"/>
    <property type="match status" value="1"/>
</dbReference>
<dbReference type="InParanoid" id="A0A1B7MDP3"/>
<keyword evidence="8 10" id="KW-0472">Membrane</keyword>
<evidence type="ECO:0000256" key="5">
    <source>
        <dbReference type="ARBA" id="ARBA00022741"/>
    </source>
</evidence>
<keyword evidence="6" id="KW-0067">ATP-binding</keyword>
<dbReference type="InterPro" id="IPR011527">
    <property type="entry name" value="ABC1_TM_dom"/>
</dbReference>
<organism evidence="12 13">
    <name type="scientific">Rhizopogon vinicolor AM-OR11-026</name>
    <dbReference type="NCBI Taxonomy" id="1314800"/>
    <lineage>
        <taxon>Eukaryota</taxon>
        <taxon>Fungi</taxon>
        <taxon>Dikarya</taxon>
        <taxon>Basidiomycota</taxon>
        <taxon>Agaricomycotina</taxon>
        <taxon>Agaricomycetes</taxon>
        <taxon>Agaricomycetidae</taxon>
        <taxon>Boletales</taxon>
        <taxon>Suillineae</taxon>
        <taxon>Rhizopogonaceae</taxon>
        <taxon>Rhizopogon</taxon>
    </lineage>
</organism>
<evidence type="ECO:0000256" key="4">
    <source>
        <dbReference type="ARBA" id="ARBA00022692"/>
    </source>
</evidence>
<evidence type="ECO:0000256" key="9">
    <source>
        <dbReference type="SAM" id="MobiDB-lite"/>
    </source>
</evidence>
<keyword evidence="3" id="KW-0813">Transport</keyword>
<proteinExistence type="inferred from homology"/>
<accession>A0A1B7MDP3</accession>
<evidence type="ECO:0000256" key="3">
    <source>
        <dbReference type="ARBA" id="ARBA00022448"/>
    </source>
</evidence>
<evidence type="ECO:0000256" key="7">
    <source>
        <dbReference type="ARBA" id="ARBA00022989"/>
    </source>
</evidence>
<feature type="domain" description="ABC transmembrane type-1" evidence="11">
    <location>
        <begin position="1"/>
        <end position="213"/>
    </location>
</feature>
<dbReference type="Pfam" id="PF00664">
    <property type="entry name" value="ABC_membrane"/>
    <property type="match status" value="1"/>
</dbReference>
<evidence type="ECO:0000313" key="13">
    <source>
        <dbReference type="Proteomes" id="UP000092154"/>
    </source>
</evidence>
<protein>
    <recommendedName>
        <fullName evidence="11">ABC transmembrane type-1 domain-containing protein</fullName>
    </recommendedName>
</protein>
<name>A0A1B7MDP3_9AGAM</name>
<evidence type="ECO:0000313" key="12">
    <source>
        <dbReference type="EMBL" id="OAX30722.1"/>
    </source>
</evidence>
<dbReference type="EMBL" id="KV450024">
    <property type="protein sequence ID" value="OAX30722.1"/>
    <property type="molecule type" value="Genomic_DNA"/>
</dbReference>
<keyword evidence="7 10" id="KW-1133">Transmembrane helix</keyword>
<feature type="region of interest" description="Disordered" evidence="9">
    <location>
        <begin position="233"/>
        <end position="257"/>
    </location>
</feature>
<feature type="transmembrane region" description="Helical" evidence="10">
    <location>
        <begin position="128"/>
        <end position="150"/>
    </location>
</feature>
<gene>
    <name evidence="12" type="ORF">K503DRAFT_806826</name>
</gene>
<evidence type="ECO:0000259" key="11">
    <source>
        <dbReference type="PROSITE" id="PS50929"/>
    </source>
</evidence>
<evidence type="ECO:0000256" key="8">
    <source>
        <dbReference type="ARBA" id="ARBA00023136"/>
    </source>
</evidence>
<evidence type="ECO:0000256" key="10">
    <source>
        <dbReference type="SAM" id="Phobius"/>
    </source>
</evidence>
<dbReference type="SUPFAM" id="SSF90123">
    <property type="entry name" value="ABC transporter transmembrane region"/>
    <property type="match status" value="1"/>
</dbReference>
<dbReference type="PANTHER" id="PTHR24223">
    <property type="entry name" value="ATP-BINDING CASSETTE SUB-FAMILY C"/>
    <property type="match status" value="1"/>
</dbReference>
<feature type="transmembrane region" description="Helical" evidence="10">
    <location>
        <begin position="33"/>
        <end position="51"/>
    </location>
</feature>
<comment type="subcellular location">
    <subcellularLocation>
        <location evidence="1">Membrane</location>
        <topology evidence="1">Multi-pass membrane protein</topology>
    </subcellularLocation>
</comment>
<reference evidence="12 13" key="1">
    <citation type="submission" date="2016-06" db="EMBL/GenBank/DDBJ databases">
        <title>Comparative genomics of the ectomycorrhizal sister species Rhizopogon vinicolor and Rhizopogon vesiculosus (Basidiomycota: Boletales) reveals a divergence of the mating type B locus.</title>
        <authorList>
            <consortium name="DOE Joint Genome Institute"/>
            <person name="Mujic A.B."/>
            <person name="Kuo A."/>
            <person name="Tritt A."/>
            <person name="Lipzen A."/>
            <person name="Chen C."/>
            <person name="Johnson J."/>
            <person name="Sharma A."/>
            <person name="Barry K."/>
            <person name="Grigoriev I.V."/>
            <person name="Spatafora J.W."/>
        </authorList>
    </citation>
    <scope>NUCLEOTIDE SEQUENCE [LARGE SCALE GENOMIC DNA]</scope>
    <source>
        <strain evidence="12 13">AM-OR11-026</strain>
    </source>
</reference>
<keyword evidence="5" id="KW-0547">Nucleotide-binding</keyword>
<sequence length="257" mass="28951">MSFFDTTPMGRILSVFGKDVDGVDNQLPMSMRLLVLTLSSVLGAVIIVAVLEPYFVIAIFFIVIGYGYIAAFYRASAREVKRLDSMLRSLLYSHFSETLTGLPTIRSFGEMRQFINANRYYIDLENRALFIVIANQRQVALFLFGGSWLISSVRWMAIRLDFIGGMMIFLIAMLAVSDVSGINAAQIGLVLTYTTSLSQMCSMVTRQTADVENYMNSVERLVQYVKGDTIPKEAPHEIEGRKPPPQWPEHGRDSPMY</sequence>
<comment type="similarity">
    <text evidence="2">Belongs to the ABC transporter superfamily. ABCC family. Conjugate transporter (TC 3.A.1.208) subfamily.</text>
</comment>
<dbReference type="InterPro" id="IPR036640">
    <property type="entry name" value="ABC1_TM_sf"/>
</dbReference>